<dbReference type="Gene3D" id="3.30.870.10">
    <property type="entry name" value="Endonuclease Chain A"/>
    <property type="match status" value="2"/>
</dbReference>
<feature type="region of interest" description="Disordered" evidence="10">
    <location>
        <begin position="207"/>
        <end position="232"/>
    </location>
</feature>
<dbReference type="EC" id="2.7.8.-" evidence="9"/>
<keyword evidence="13" id="KW-1185">Reference proteome</keyword>
<evidence type="ECO:0000313" key="12">
    <source>
        <dbReference type="EMBL" id="NWF48363.1"/>
    </source>
</evidence>
<feature type="active site" evidence="9">
    <location>
        <position position="343"/>
    </location>
</feature>
<accession>A0A7Y8H2D2</accession>
<dbReference type="PANTHER" id="PTHR21248:SF23">
    <property type="entry name" value="CARDIOLIPIN SYNTHASE B"/>
    <property type="match status" value="1"/>
</dbReference>
<dbReference type="AlphaFoldDB" id="A0A7Y8H2D2"/>
<evidence type="ECO:0000256" key="7">
    <source>
        <dbReference type="ARBA" id="ARBA00023209"/>
    </source>
</evidence>
<dbReference type="NCBIfam" id="NF008427">
    <property type="entry name" value="PRK11263.1"/>
    <property type="match status" value="1"/>
</dbReference>
<evidence type="ECO:0000256" key="3">
    <source>
        <dbReference type="ARBA" id="ARBA00022679"/>
    </source>
</evidence>
<dbReference type="GO" id="GO:0008808">
    <property type="term" value="F:cardiolipin synthase activity"/>
    <property type="evidence" value="ECO:0007669"/>
    <property type="project" value="InterPro"/>
</dbReference>
<feature type="domain" description="PLD phosphodiesterase" evidence="11">
    <location>
        <begin position="331"/>
        <end position="358"/>
    </location>
</feature>
<feature type="compositionally biased region" description="Basic and acidic residues" evidence="10">
    <location>
        <begin position="207"/>
        <end position="220"/>
    </location>
</feature>
<evidence type="ECO:0000313" key="13">
    <source>
        <dbReference type="Proteomes" id="UP000545507"/>
    </source>
</evidence>
<comment type="similarity">
    <text evidence="9">Belongs to the phospholipase D family. Cardiolipin synthase subfamily. ClsB sub-subfamily.</text>
</comment>
<dbReference type="EMBL" id="VYGV01000026">
    <property type="protein sequence ID" value="NWF48363.1"/>
    <property type="molecule type" value="Genomic_DNA"/>
</dbReference>
<keyword evidence="2 9" id="KW-0444">Lipid biosynthesis</keyword>
<evidence type="ECO:0000256" key="5">
    <source>
        <dbReference type="ARBA" id="ARBA00023098"/>
    </source>
</evidence>
<comment type="function">
    <text evidence="9">Catalyzes the phosphatidyl group transfer from one phosphatidylglycerol molecule to another to form cardiolipin (CL) (diphosphatidylglycerol) and glycerol.</text>
</comment>
<dbReference type="PANTHER" id="PTHR21248">
    <property type="entry name" value="CARDIOLIPIN SYNTHASE"/>
    <property type="match status" value="1"/>
</dbReference>
<protein>
    <recommendedName>
        <fullName evidence="9">Cardiolipin synthase B</fullName>
        <shortName evidence="9">CL synthase</shortName>
        <ecNumber evidence="9">2.7.8.-</ecNumber>
    </recommendedName>
</protein>
<dbReference type="PROSITE" id="PS50035">
    <property type="entry name" value="PLD"/>
    <property type="match status" value="2"/>
</dbReference>
<dbReference type="GO" id="GO:0005886">
    <property type="term" value="C:plasma membrane"/>
    <property type="evidence" value="ECO:0007669"/>
    <property type="project" value="UniProtKB-SubCell"/>
</dbReference>
<evidence type="ECO:0000256" key="1">
    <source>
        <dbReference type="ARBA" id="ARBA00022475"/>
    </source>
</evidence>
<dbReference type="SMART" id="SM00155">
    <property type="entry name" value="PLDc"/>
    <property type="match status" value="2"/>
</dbReference>
<dbReference type="CDD" id="cd09110">
    <property type="entry name" value="PLDc_CLS_1"/>
    <property type="match status" value="1"/>
</dbReference>
<keyword evidence="8 9" id="KW-1208">Phospholipid metabolism</keyword>
<evidence type="ECO:0000259" key="11">
    <source>
        <dbReference type="PROSITE" id="PS50035"/>
    </source>
</evidence>
<name>A0A7Y8H2D2_9BURK</name>
<dbReference type="GO" id="GO:0032049">
    <property type="term" value="P:cardiolipin biosynthetic process"/>
    <property type="evidence" value="ECO:0007669"/>
    <property type="project" value="InterPro"/>
</dbReference>
<feature type="active site" evidence="9">
    <location>
        <position position="336"/>
    </location>
</feature>
<keyword evidence="7 9" id="KW-0594">Phospholipid biosynthesis</keyword>
<comment type="subcellular location">
    <subcellularLocation>
        <location evidence="9">Cell membrane</location>
        <topology evidence="9">Peripheral membrane protein</topology>
    </subcellularLocation>
</comment>
<organism evidence="12 13">
    <name type="scientific">Hydrogenophaga aromaticivorans</name>
    <dbReference type="NCBI Taxonomy" id="2610898"/>
    <lineage>
        <taxon>Bacteria</taxon>
        <taxon>Pseudomonadati</taxon>
        <taxon>Pseudomonadota</taxon>
        <taxon>Betaproteobacteria</taxon>
        <taxon>Burkholderiales</taxon>
        <taxon>Comamonadaceae</taxon>
        <taxon>Hydrogenophaga</taxon>
    </lineage>
</organism>
<feature type="domain" description="PLD phosphodiesterase" evidence="11">
    <location>
        <begin position="104"/>
        <end position="131"/>
    </location>
</feature>
<sequence>MHSGNQLLLLVGGAELFPALVEAMDTARRVVHLETYIFEFAGSALGVAQALERAAQRGVLVRLVIDGVGTPRVPDEWKKRFAQAGVRLRVYAPLGRLGLLIPSRWRRLHRKLCVVDGTVGFCGGINIIDDQDDVALGRLVAPRLDFSLRVAGPVVADMVETMEQLWWRLQAVRKARQREFRAAWEALRETLPVGDFSRLLARLEAGSDRDTGANHRKPDGESSPPASLSDGPLGVDNARAALLLRDNVSHRHDIERAYLKAIGESRHDVMIANAYFVPGRKLRRALLMAAQRGVRVRLLLHGKYEHFMQYRAARPVYQTLLGGGIEIHEYATSALHAKVAVIDQRWATVGSTNLDPLSLLLAREANVMTTDRRFSALLHRWLADVVEREGQQLDAQVLGQRPWHQRLLDRLAFGVMRATLFLTGHRY</sequence>
<evidence type="ECO:0000256" key="8">
    <source>
        <dbReference type="ARBA" id="ARBA00023264"/>
    </source>
</evidence>
<gene>
    <name evidence="9 12" type="primary">clsB</name>
    <name evidence="12" type="ORF">F3K02_24365</name>
</gene>
<feature type="active site" evidence="9">
    <location>
        <position position="111"/>
    </location>
</feature>
<dbReference type="SUPFAM" id="SSF56024">
    <property type="entry name" value="Phospholipase D/nuclease"/>
    <property type="match status" value="2"/>
</dbReference>
<dbReference type="CDD" id="cd09159">
    <property type="entry name" value="PLDc_ybhO_like_2"/>
    <property type="match status" value="1"/>
</dbReference>
<evidence type="ECO:0000256" key="4">
    <source>
        <dbReference type="ARBA" id="ARBA00022737"/>
    </source>
</evidence>
<dbReference type="HAMAP" id="MF_01917">
    <property type="entry name" value="Cardiolipin_synth_ClsB"/>
    <property type="match status" value="1"/>
</dbReference>
<comment type="catalytic activity">
    <reaction evidence="9">
        <text>2 a 1,2-diacyl-sn-glycero-3-phospho-(1'-sn-glycerol) = a cardiolipin + glycerol</text>
        <dbReference type="Rhea" id="RHEA:31451"/>
        <dbReference type="ChEBI" id="CHEBI:17754"/>
        <dbReference type="ChEBI" id="CHEBI:62237"/>
        <dbReference type="ChEBI" id="CHEBI:64716"/>
    </reaction>
</comment>
<dbReference type="RefSeq" id="WP_177138985.1">
    <property type="nucleotide sequence ID" value="NZ_JAGPWB010000032.1"/>
</dbReference>
<keyword evidence="6 9" id="KW-0472">Membrane</keyword>
<evidence type="ECO:0000256" key="10">
    <source>
        <dbReference type="SAM" id="MobiDB-lite"/>
    </source>
</evidence>
<feature type="active site" evidence="9">
    <location>
        <position position="109"/>
    </location>
</feature>
<feature type="active site" evidence="9">
    <location>
        <position position="338"/>
    </location>
</feature>
<keyword evidence="4" id="KW-0677">Repeat</keyword>
<dbReference type="Pfam" id="PF13091">
    <property type="entry name" value="PLDc_2"/>
    <property type="match status" value="2"/>
</dbReference>
<feature type="active site" evidence="9">
    <location>
        <position position="116"/>
    </location>
</feature>
<comment type="caution">
    <text evidence="12">The sequence shown here is derived from an EMBL/GenBank/DDBJ whole genome shotgun (WGS) entry which is preliminary data.</text>
</comment>
<dbReference type="InterPro" id="IPR030872">
    <property type="entry name" value="Cardiolipin_synth_ClsB"/>
</dbReference>
<dbReference type="InterPro" id="IPR001736">
    <property type="entry name" value="PLipase_D/transphosphatidylase"/>
</dbReference>
<dbReference type="InterPro" id="IPR025202">
    <property type="entry name" value="PLD-like_dom"/>
</dbReference>
<proteinExistence type="inferred from homology"/>
<evidence type="ECO:0000256" key="6">
    <source>
        <dbReference type="ARBA" id="ARBA00023136"/>
    </source>
</evidence>
<evidence type="ECO:0000256" key="9">
    <source>
        <dbReference type="HAMAP-Rule" id="MF_01917"/>
    </source>
</evidence>
<keyword evidence="3 9" id="KW-0808">Transferase</keyword>
<keyword evidence="1 9" id="KW-1003">Cell membrane</keyword>
<dbReference type="Proteomes" id="UP000545507">
    <property type="component" value="Unassembled WGS sequence"/>
</dbReference>
<reference evidence="12 13" key="1">
    <citation type="submission" date="2019-09" db="EMBL/GenBank/DDBJ databases">
        <title>Hydrogenophaga aromatica sp. nov., isolated from a para-xylene-degrading enrichment culture.</title>
        <authorList>
            <person name="Tancsics A."/>
            <person name="Banerjee S."/>
        </authorList>
    </citation>
    <scope>NUCLEOTIDE SEQUENCE [LARGE SCALE GENOMIC DNA]</scope>
    <source>
        <strain evidence="12 13">D2P1</strain>
    </source>
</reference>
<keyword evidence="5 9" id="KW-0443">Lipid metabolism</keyword>
<evidence type="ECO:0000256" key="2">
    <source>
        <dbReference type="ARBA" id="ARBA00022516"/>
    </source>
</evidence>